<proteinExistence type="predicted"/>
<gene>
    <name evidence="4" type="ORF">GKO48_10430</name>
</gene>
<reference evidence="5" key="2">
    <citation type="submission" date="2023-06" db="EMBL/GenBank/DDBJ databases">
        <title>Pangenomics reveal diversification of enzyme families and niche specialization in globally abundant SAR202 bacteria.</title>
        <authorList>
            <person name="Saw J.H.W."/>
        </authorList>
    </citation>
    <scope>NUCLEOTIDE SEQUENCE [LARGE SCALE GENOMIC DNA]</scope>
    <source>
        <strain evidence="5">JH1073</strain>
    </source>
</reference>
<dbReference type="Pfam" id="PF00596">
    <property type="entry name" value="Aldolase_II"/>
    <property type="match status" value="1"/>
</dbReference>
<feature type="domain" description="Class II aldolase/adducin N-terminal" evidence="3">
    <location>
        <begin position="17"/>
        <end position="199"/>
    </location>
</feature>
<organism evidence="4 5">
    <name type="scientific">Candidatus Lucifugimonas marina</name>
    <dbReference type="NCBI Taxonomy" id="3038979"/>
    <lineage>
        <taxon>Bacteria</taxon>
        <taxon>Bacillati</taxon>
        <taxon>Chloroflexota</taxon>
        <taxon>Dehalococcoidia</taxon>
        <taxon>SAR202 cluster</taxon>
        <taxon>Candidatus Lucifugimonadales</taxon>
        <taxon>Candidatus Lucifugimonadaceae</taxon>
        <taxon>Candidatus Lucifugimonas</taxon>
    </lineage>
</organism>
<dbReference type="InterPro" id="IPR001303">
    <property type="entry name" value="Aldolase_II/adducin_N"/>
</dbReference>
<name>A0AAJ5ZFF5_9CHLR</name>
<keyword evidence="1" id="KW-0479">Metal-binding</keyword>
<dbReference type="InterPro" id="IPR036409">
    <property type="entry name" value="Aldolase_II/adducin_N_sf"/>
</dbReference>
<evidence type="ECO:0000256" key="2">
    <source>
        <dbReference type="ARBA" id="ARBA00023239"/>
    </source>
</evidence>
<dbReference type="AlphaFoldDB" id="A0AAJ5ZFF5"/>
<dbReference type="GO" id="GO:0005829">
    <property type="term" value="C:cytosol"/>
    <property type="evidence" value="ECO:0007669"/>
    <property type="project" value="TreeGrafter"/>
</dbReference>
<evidence type="ECO:0000259" key="3">
    <source>
        <dbReference type="SMART" id="SM01007"/>
    </source>
</evidence>
<dbReference type="PANTHER" id="PTHR22789:SF0">
    <property type="entry name" value="3-OXO-TETRONATE 4-PHOSPHATE DECARBOXYLASE-RELATED"/>
    <property type="match status" value="1"/>
</dbReference>
<evidence type="ECO:0000256" key="1">
    <source>
        <dbReference type="ARBA" id="ARBA00022723"/>
    </source>
</evidence>
<dbReference type="SMART" id="SM01007">
    <property type="entry name" value="Aldolase_II"/>
    <property type="match status" value="1"/>
</dbReference>
<evidence type="ECO:0000313" key="5">
    <source>
        <dbReference type="Proteomes" id="UP001219901"/>
    </source>
</evidence>
<dbReference type="GO" id="GO:0046872">
    <property type="term" value="F:metal ion binding"/>
    <property type="evidence" value="ECO:0007669"/>
    <property type="project" value="UniProtKB-KW"/>
</dbReference>
<reference evidence="4 5" key="1">
    <citation type="submission" date="2019-11" db="EMBL/GenBank/DDBJ databases">
        <authorList>
            <person name="Cho J.-C."/>
        </authorList>
    </citation>
    <scope>NUCLEOTIDE SEQUENCE [LARGE SCALE GENOMIC DNA]</scope>
    <source>
        <strain evidence="4 5">JH1073</strain>
    </source>
</reference>
<evidence type="ECO:0000313" key="4">
    <source>
        <dbReference type="EMBL" id="WFG40015.1"/>
    </source>
</evidence>
<dbReference type="GO" id="GO:0019323">
    <property type="term" value="P:pentose catabolic process"/>
    <property type="evidence" value="ECO:0007669"/>
    <property type="project" value="TreeGrafter"/>
</dbReference>
<accession>A0AAJ5ZFF5</accession>
<dbReference type="GO" id="GO:0016832">
    <property type="term" value="F:aldehyde-lyase activity"/>
    <property type="evidence" value="ECO:0007669"/>
    <property type="project" value="TreeGrafter"/>
</dbReference>
<dbReference type="InterPro" id="IPR050197">
    <property type="entry name" value="Aldolase_class_II_sugar_metab"/>
</dbReference>
<dbReference type="Proteomes" id="UP001219901">
    <property type="component" value="Chromosome"/>
</dbReference>
<keyword evidence="5" id="KW-1185">Reference proteome</keyword>
<protein>
    <submittedName>
        <fullName evidence="4">Class II aldolase/adducin family protein</fullName>
    </submittedName>
</protein>
<sequence>MNCKEPSLDMNWQDQRQELVDTMRKLDQLGMVSGSSGNASVRLPASGTQKKLFLVTPAGVSYDTLTAEQIVLVDDDMNPVGNTAESPTSEALLHKAVYDQRRDVEAIIHTHSVYASVQAVKAEAIPPIIDEMVVYIGGTIEVSEYGFPGTPELAENSLKALGDKRAAIIRNHGMFAVADTLKESLRVAELVERVAKIYVNAKMSGTIIPVPDHAVEAEREMYLTRTGLKLT</sequence>
<dbReference type="EMBL" id="CP046147">
    <property type="protein sequence ID" value="WFG40015.1"/>
    <property type="molecule type" value="Genomic_DNA"/>
</dbReference>
<dbReference type="SUPFAM" id="SSF53639">
    <property type="entry name" value="AraD/HMP-PK domain-like"/>
    <property type="match status" value="1"/>
</dbReference>
<keyword evidence="2" id="KW-0456">Lyase</keyword>
<dbReference type="PANTHER" id="PTHR22789">
    <property type="entry name" value="FUCULOSE PHOSPHATE ALDOLASE"/>
    <property type="match status" value="1"/>
</dbReference>
<dbReference type="Gene3D" id="3.40.225.10">
    <property type="entry name" value="Class II aldolase/adducin N-terminal domain"/>
    <property type="match status" value="1"/>
</dbReference>